<feature type="compositionally biased region" description="Polar residues" evidence="1">
    <location>
        <begin position="7"/>
        <end position="21"/>
    </location>
</feature>
<sequence length="140" mass="16034">MPLVHNASCSGASHSTDTTCCDSDIGDPRATQEADVEDSEWRQPQVDTEEYFAHDDRYDIQVAYTQQTWPDFEYDPRLPSRFSVTTTSTSTYVEIDMDELSFDDSARYYSPPFDDVQAFEPSSSPLGTPERIRNLLRPRF</sequence>
<reference evidence="2 3" key="1">
    <citation type="journal article" date="2020" name="ISME J.">
        <title>Uncovering the hidden diversity of litter-decomposition mechanisms in mushroom-forming fungi.</title>
        <authorList>
            <person name="Floudas D."/>
            <person name="Bentzer J."/>
            <person name="Ahren D."/>
            <person name="Johansson T."/>
            <person name="Persson P."/>
            <person name="Tunlid A."/>
        </authorList>
    </citation>
    <scope>NUCLEOTIDE SEQUENCE [LARGE SCALE GENOMIC DNA]</scope>
    <source>
        <strain evidence="2 3">CBS 101986</strain>
    </source>
</reference>
<gene>
    <name evidence="2" type="ORF">D9619_000234</name>
</gene>
<dbReference type="Proteomes" id="UP000567179">
    <property type="component" value="Unassembled WGS sequence"/>
</dbReference>
<feature type="region of interest" description="Disordered" evidence="1">
    <location>
        <begin position="1"/>
        <end position="44"/>
    </location>
</feature>
<name>A0A8H5BGA1_9AGAR</name>
<proteinExistence type="predicted"/>
<evidence type="ECO:0000313" key="3">
    <source>
        <dbReference type="Proteomes" id="UP000567179"/>
    </source>
</evidence>
<accession>A0A8H5BGA1</accession>
<evidence type="ECO:0000313" key="2">
    <source>
        <dbReference type="EMBL" id="KAF5322835.1"/>
    </source>
</evidence>
<evidence type="ECO:0000256" key="1">
    <source>
        <dbReference type="SAM" id="MobiDB-lite"/>
    </source>
</evidence>
<dbReference type="AlphaFoldDB" id="A0A8H5BGA1"/>
<comment type="caution">
    <text evidence="2">The sequence shown here is derived from an EMBL/GenBank/DDBJ whole genome shotgun (WGS) entry which is preliminary data.</text>
</comment>
<dbReference type="EMBL" id="JAACJJ010000028">
    <property type="protein sequence ID" value="KAF5322835.1"/>
    <property type="molecule type" value="Genomic_DNA"/>
</dbReference>
<organism evidence="2 3">
    <name type="scientific">Psilocybe cf. subviscida</name>
    <dbReference type="NCBI Taxonomy" id="2480587"/>
    <lineage>
        <taxon>Eukaryota</taxon>
        <taxon>Fungi</taxon>
        <taxon>Dikarya</taxon>
        <taxon>Basidiomycota</taxon>
        <taxon>Agaricomycotina</taxon>
        <taxon>Agaricomycetes</taxon>
        <taxon>Agaricomycetidae</taxon>
        <taxon>Agaricales</taxon>
        <taxon>Agaricineae</taxon>
        <taxon>Strophariaceae</taxon>
        <taxon>Psilocybe</taxon>
    </lineage>
</organism>
<keyword evidence="3" id="KW-1185">Reference proteome</keyword>
<protein>
    <submittedName>
        <fullName evidence="2">Uncharacterized protein</fullName>
    </submittedName>
</protein>